<organism evidence="6 7">
    <name type="scientific">Saxibacter everestensis</name>
    <dbReference type="NCBI Taxonomy" id="2909229"/>
    <lineage>
        <taxon>Bacteria</taxon>
        <taxon>Bacillati</taxon>
        <taxon>Actinomycetota</taxon>
        <taxon>Actinomycetes</taxon>
        <taxon>Micrococcales</taxon>
        <taxon>Brevibacteriaceae</taxon>
        <taxon>Saxibacter</taxon>
    </lineage>
</organism>
<evidence type="ECO:0000256" key="4">
    <source>
        <dbReference type="ARBA" id="ARBA00023163"/>
    </source>
</evidence>
<keyword evidence="4" id="KW-0804">Transcription</keyword>
<dbReference type="InterPro" id="IPR000843">
    <property type="entry name" value="HTH_LacI"/>
</dbReference>
<dbReference type="CDD" id="cd01392">
    <property type="entry name" value="HTH_LacI"/>
    <property type="match status" value="1"/>
</dbReference>
<evidence type="ECO:0000256" key="3">
    <source>
        <dbReference type="ARBA" id="ARBA00023125"/>
    </source>
</evidence>
<name>A0ABY8QWD8_9MICO</name>
<proteinExistence type="predicted"/>
<dbReference type="PROSITE" id="PS00356">
    <property type="entry name" value="HTH_LACI_1"/>
    <property type="match status" value="1"/>
</dbReference>
<keyword evidence="1" id="KW-0678">Repressor</keyword>
<evidence type="ECO:0000256" key="1">
    <source>
        <dbReference type="ARBA" id="ARBA00022491"/>
    </source>
</evidence>
<dbReference type="InterPro" id="IPR046335">
    <property type="entry name" value="LacI/GalR-like_sensor"/>
</dbReference>
<dbReference type="Proteomes" id="UP001209083">
    <property type="component" value="Chromosome"/>
</dbReference>
<dbReference type="Gene3D" id="1.10.260.40">
    <property type="entry name" value="lambda repressor-like DNA-binding domains"/>
    <property type="match status" value="1"/>
</dbReference>
<protein>
    <submittedName>
        <fullName evidence="6">LacI family DNA-binding transcriptional regulator</fullName>
    </submittedName>
</protein>
<evidence type="ECO:0000313" key="6">
    <source>
        <dbReference type="EMBL" id="WGW13298.1"/>
    </source>
</evidence>
<keyword evidence="3 6" id="KW-0238">DNA-binding</keyword>
<evidence type="ECO:0000259" key="5">
    <source>
        <dbReference type="PROSITE" id="PS50932"/>
    </source>
</evidence>
<accession>A0ABY8QWD8</accession>
<dbReference type="SUPFAM" id="SSF47413">
    <property type="entry name" value="lambda repressor-like DNA-binding domains"/>
    <property type="match status" value="1"/>
</dbReference>
<dbReference type="RefSeq" id="WP_349640114.1">
    <property type="nucleotide sequence ID" value="NZ_CP090958.1"/>
</dbReference>
<keyword evidence="2" id="KW-0805">Transcription regulation</keyword>
<dbReference type="InterPro" id="IPR010982">
    <property type="entry name" value="Lambda_DNA-bd_dom_sf"/>
</dbReference>
<dbReference type="Pfam" id="PF00356">
    <property type="entry name" value="LacI"/>
    <property type="match status" value="1"/>
</dbReference>
<dbReference type="PANTHER" id="PTHR30146:SF148">
    <property type="entry name" value="HTH-TYPE TRANSCRIPTIONAL REPRESSOR PURR-RELATED"/>
    <property type="match status" value="1"/>
</dbReference>
<dbReference type="PROSITE" id="PS50932">
    <property type="entry name" value="HTH_LACI_2"/>
    <property type="match status" value="1"/>
</dbReference>
<dbReference type="SUPFAM" id="SSF53822">
    <property type="entry name" value="Periplasmic binding protein-like I"/>
    <property type="match status" value="1"/>
</dbReference>
<reference evidence="6 7" key="1">
    <citation type="submission" date="2023-05" db="EMBL/GenBank/DDBJ databases">
        <title>Lithophilousrod everest ZFBP1038 complete genpme.</title>
        <authorList>
            <person name="Tian M."/>
        </authorList>
    </citation>
    <scope>NUCLEOTIDE SEQUENCE [LARGE SCALE GENOMIC DNA]</scope>
    <source>
        <strain evidence="6 7">ZFBP1038</strain>
    </source>
</reference>
<feature type="domain" description="HTH lacI-type" evidence="5">
    <location>
        <begin position="6"/>
        <end position="60"/>
    </location>
</feature>
<sequence length="358" mass="37849">MKPKSASIKDVAAAAGVSRATAARVLGGYGYASGQVHEAVLGAARELDYAPSRMAKAMRTGQSQLIGFVSADITDGLFSEALGGICRIAEPLGYQVVVFNSADRLDGEREGIRNLLSHGVEGLIVSPVVVSQREHLQAAARAVPLVCLDRAPEGLPSVVSDNAGAARRAVQSLVEHGHHQIGLVSSVQAEEPIVIDSSDQILRVLGPDRPSVLRARGFVDGMHDAGLPIGPGQLCFTPHLAEDAQLRVTQWLEAKDGLTAVLAADSYQARYVYRALRLLRRRVPEDLSLIVFSDAEWTEFVVPPLDTISLDGAEMGARAAGALFELIRGSAQATSEVISAIHRPGQSVVTLSAEATAT</sequence>
<dbReference type="InterPro" id="IPR028082">
    <property type="entry name" value="Peripla_BP_I"/>
</dbReference>
<dbReference type="GO" id="GO:0003677">
    <property type="term" value="F:DNA binding"/>
    <property type="evidence" value="ECO:0007669"/>
    <property type="project" value="UniProtKB-KW"/>
</dbReference>
<evidence type="ECO:0000313" key="7">
    <source>
        <dbReference type="Proteomes" id="UP001209083"/>
    </source>
</evidence>
<dbReference type="Pfam" id="PF13377">
    <property type="entry name" value="Peripla_BP_3"/>
    <property type="match status" value="1"/>
</dbReference>
<dbReference type="CDD" id="cd06267">
    <property type="entry name" value="PBP1_LacI_sugar_binding-like"/>
    <property type="match status" value="1"/>
</dbReference>
<dbReference type="PANTHER" id="PTHR30146">
    <property type="entry name" value="LACI-RELATED TRANSCRIPTIONAL REPRESSOR"/>
    <property type="match status" value="1"/>
</dbReference>
<dbReference type="Gene3D" id="3.40.50.2300">
    <property type="match status" value="2"/>
</dbReference>
<dbReference type="SMART" id="SM00354">
    <property type="entry name" value="HTH_LACI"/>
    <property type="match status" value="1"/>
</dbReference>
<evidence type="ECO:0000256" key="2">
    <source>
        <dbReference type="ARBA" id="ARBA00023015"/>
    </source>
</evidence>
<keyword evidence="7" id="KW-1185">Reference proteome</keyword>
<dbReference type="EMBL" id="CP090958">
    <property type="protein sequence ID" value="WGW13298.1"/>
    <property type="molecule type" value="Genomic_DNA"/>
</dbReference>
<gene>
    <name evidence="6" type="ORF">LWF01_05890</name>
</gene>